<dbReference type="RefSeq" id="WP_227153150.1">
    <property type="nucleotide sequence ID" value="NZ_JAJCGD010000027.1"/>
</dbReference>
<protein>
    <recommendedName>
        <fullName evidence="4">Oligosaccharide repeat unit polymerase</fullName>
    </recommendedName>
</protein>
<evidence type="ECO:0000256" key="1">
    <source>
        <dbReference type="SAM" id="Phobius"/>
    </source>
</evidence>
<feature type="transmembrane region" description="Helical" evidence="1">
    <location>
        <begin position="108"/>
        <end position="130"/>
    </location>
</feature>
<organism evidence="2 3">
    <name type="scientific">Megamonas funiformis</name>
    <dbReference type="NCBI Taxonomy" id="437897"/>
    <lineage>
        <taxon>Bacteria</taxon>
        <taxon>Bacillati</taxon>
        <taxon>Bacillota</taxon>
        <taxon>Negativicutes</taxon>
        <taxon>Selenomonadales</taxon>
        <taxon>Selenomonadaceae</taxon>
        <taxon>Megamonas</taxon>
    </lineage>
</organism>
<comment type="caution">
    <text evidence="2">The sequence shown here is derived from an EMBL/GenBank/DDBJ whole genome shotgun (WGS) entry which is preliminary data.</text>
</comment>
<evidence type="ECO:0000313" key="2">
    <source>
        <dbReference type="EMBL" id="MCB6828882.1"/>
    </source>
</evidence>
<keyword evidence="1" id="KW-1133">Transmembrane helix</keyword>
<feature type="transmembrane region" description="Helical" evidence="1">
    <location>
        <begin position="182"/>
        <end position="210"/>
    </location>
</feature>
<feature type="transmembrane region" description="Helical" evidence="1">
    <location>
        <begin position="283"/>
        <end position="301"/>
    </location>
</feature>
<proteinExistence type="predicted"/>
<feature type="transmembrane region" description="Helical" evidence="1">
    <location>
        <begin position="398"/>
        <end position="416"/>
    </location>
</feature>
<reference evidence="2" key="1">
    <citation type="submission" date="2021-10" db="EMBL/GenBank/DDBJ databases">
        <title>Collection of gut derived symbiotic bacterial strains cultured from healthy donors.</title>
        <authorList>
            <person name="Lin H."/>
            <person name="Littmann E."/>
            <person name="Claire K."/>
            <person name="Pamer E."/>
        </authorList>
    </citation>
    <scope>NUCLEOTIDE SEQUENCE</scope>
    <source>
        <strain evidence="2">MSK.7.16</strain>
    </source>
</reference>
<keyword evidence="1" id="KW-0812">Transmembrane</keyword>
<gene>
    <name evidence="2" type="ORF">LIY65_09270</name>
</gene>
<evidence type="ECO:0008006" key="4">
    <source>
        <dbReference type="Google" id="ProtNLM"/>
    </source>
</evidence>
<feature type="transmembrane region" description="Helical" evidence="1">
    <location>
        <begin position="44"/>
        <end position="63"/>
    </location>
</feature>
<feature type="transmembrane region" description="Helical" evidence="1">
    <location>
        <begin position="14"/>
        <end position="32"/>
    </location>
</feature>
<keyword evidence="1" id="KW-0472">Membrane</keyword>
<name>A0AAW4U6G3_9FIRM</name>
<feature type="transmembrane region" description="Helical" evidence="1">
    <location>
        <begin position="150"/>
        <end position="170"/>
    </location>
</feature>
<feature type="transmembrane region" description="Helical" evidence="1">
    <location>
        <begin position="222"/>
        <end position="240"/>
    </location>
</feature>
<sequence>MTFFEYGKIIDENVILYITLLLLIGLIMIFLLKKQMFFIIDPFISIIFLFTVYFTTVIFLYILGYISDFYLLNYILCFLFFLLGLYLNGKPNRIKKCIVNKYKVSDNIFFFIAFIIYIFFKFYLIIKFGVPLLVEDSDRSTFYSEAGLEKLISDIFMIVVLFFLVEKININHLQLLKNIKSMIILLSILFILILDGSKSNFVTVIMAIYIYKYYFTLNNMGAAKKVLFAMISIFILIVFIKSTNDFEQTVNNIIIAIINRADTYIYVYTSDYKDISNYFNGNIITFFEIIFYIPLNGLGLISENNRIEFFSQKIEQYIYGDSVSLGPNAIYNLIGLVYLGNISSIIFSFFIGYSISFFRNKLIRIFNYNNFFIRYIFFLIQINIVSLIGAPTLFIGNMMYYILIPGSIYVIIKFLLKNRR</sequence>
<feature type="transmembrane region" description="Helical" evidence="1">
    <location>
        <begin position="69"/>
        <end position="87"/>
    </location>
</feature>
<accession>A0AAW4U6G3</accession>
<dbReference type="AlphaFoldDB" id="A0AAW4U6G3"/>
<evidence type="ECO:0000313" key="3">
    <source>
        <dbReference type="Proteomes" id="UP001198190"/>
    </source>
</evidence>
<feature type="transmembrane region" description="Helical" evidence="1">
    <location>
        <begin position="372"/>
        <end position="392"/>
    </location>
</feature>
<feature type="transmembrane region" description="Helical" evidence="1">
    <location>
        <begin position="329"/>
        <end position="351"/>
    </location>
</feature>
<dbReference type="EMBL" id="JAJCGD010000027">
    <property type="protein sequence ID" value="MCB6828882.1"/>
    <property type="molecule type" value="Genomic_DNA"/>
</dbReference>
<dbReference type="Proteomes" id="UP001198190">
    <property type="component" value="Unassembled WGS sequence"/>
</dbReference>